<reference evidence="1 2" key="1">
    <citation type="submission" date="2018-01" db="EMBL/GenBank/DDBJ databases">
        <title>G. obscuriglobus.</title>
        <authorList>
            <person name="Franke J."/>
            <person name="Blomberg W."/>
            <person name="Selmecki A."/>
        </authorList>
    </citation>
    <scope>NUCLEOTIDE SEQUENCE [LARGE SCALE GENOMIC DNA]</scope>
    <source>
        <strain evidence="1 2">DSM 5831</strain>
    </source>
</reference>
<proteinExistence type="predicted"/>
<dbReference type="Proteomes" id="UP000245802">
    <property type="component" value="Chromosome"/>
</dbReference>
<protein>
    <submittedName>
        <fullName evidence="1">Uncharacterized protein</fullName>
    </submittedName>
</protein>
<accession>A0A2Z3H122</accession>
<sequence length="65" mass="6999">MSDEQPGPLTVDQRRAIFKALVDAQDGGAGVAASRTTVAGKFEVTEDQVRDIEREGMAQQWPPLG</sequence>
<evidence type="ECO:0000313" key="2">
    <source>
        <dbReference type="Proteomes" id="UP000245802"/>
    </source>
</evidence>
<name>A0A2Z3H122_9BACT</name>
<organism evidence="1 2">
    <name type="scientific">Gemmata obscuriglobus</name>
    <dbReference type="NCBI Taxonomy" id="114"/>
    <lineage>
        <taxon>Bacteria</taxon>
        <taxon>Pseudomonadati</taxon>
        <taxon>Planctomycetota</taxon>
        <taxon>Planctomycetia</taxon>
        <taxon>Gemmatales</taxon>
        <taxon>Gemmataceae</taxon>
        <taxon>Gemmata</taxon>
    </lineage>
</organism>
<gene>
    <name evidence="1" type="ORF">C1280_28120</name>
</gene>
<dbReference type="RefSeq" id="WP_010046775.1">
    <property type="nucleotide sequence ID" value="NZ_CP025958.1"/>
</dbReference>
<evidence type="ECO:0000313" key="1">
    <source>
        <dbReference type="EMBL" id="AWM40469.1"/>
    </source>
</evidence>
<dbReference type="OrthoDB" id="290703at2"/>
<keyword evidence="2" id="KW-1185">Reference proteome</keyword>
<dbReference type="AlphaFoldDB" id="A0A2Z3H122"/>
<dbReference type="KEGG" id="gog:C1280_28120"/>
<dbReference type="EMBL" id="CP025958">
    <property type="protein sequence ID" value="AWM40469.1"/>
    <property type="molecule type" value="Genomic_DNA"/>
</dbReference>